<dbReference type="FunFam" id="3.40.430.10:FF:000001">
    <property type="entry name" value="Dihydrofolate reductase"/>
    <property type="match status" value="1"/>
</dbReference>
<proteinExistence type="inferred from homology"/>
<comment type="caution">
    <text evidence="10">The sequence shown here is derived from an EMBL/GenBank/DDBJ whole genome shotgun (WGS) entry which is preliminary data.</text>
</comment>
<comment type="catalytic activity">
    <reaction evidence="8">
        <text>(6S)-5,6,7,8-tetrahydrofolate + NADP(+) = 7,8-dihydrofolate + NADPH + H(+)</text>
        <dbReference type="Rhea" id="RHEA:15009"/>
        <dbReference type="ChEBI" id="CHEBI:15378"/>
        <dbReference type="ChEBI" id="CHEBI:57451"/>
        <dbReference type="ChEBI" id="CHEBI:57453"/>
        <dbReference type="ChEBI" id="CHEBI:57783"/>
        <dbReference type="ChEBI" id="CHEBI:58349"/>
        <dbReference type="EC" id="1.5.1.3"/>
    </reaction>
</comment>
<dbReference type="EC" id="1.5.1.3" evidence="3 8"/>
<comment type="similarity">
    <text evidence="2 8">Belongs to the dihydrofolate reductase family.</text>
</comment>
<evidence type="ECO:0000256" key="5">
    <source>
        <dbReference type="ARBA" id="ARBA00022857"/>
    </source>
</evidence>
<dbReference type="EMBL" id="NFDN01000064">
    <property type="protein sequence ID" value="OTY56390.1"/>
    <property type="molecule type" value="Genomic_DNA"/>
</dbReference>
<comment type="function">
    <text evidence="7 8">Key enzyme in folate metabolism. Catalyzes an essential reaction for de novo glycine and purine synthesis, and for DNA precursor synthesis.</text>
</comment>
<dbReference type="PRINTS" id="PR00070">
    <property type="entry name" value="DHFR"/>
</dbReference>
<comment type="pathway">
    <text evidence="1 8">Cofactor biosynthesis; tetrahydrofolate biosynthesis; 5,6,7,8-tetrahydrofolate from 7,8-dihydrofolate: step 1/1.</text>
</comment>
<evidence type="ECO:0000256" key="6">
    <source>
        <dbReference type="ARBA" id="ARBA00023002"/>
    </source>
</evidence>
<evidence type="ECO:0000256" key="4">
    <source>
        <dbReference type="ARBA" id="ARBA00022563"/>
    </source>
</evidence>
<dbReference type="InterPro" id="IPR001796">
    <property type="entry name" value="DHFR_dom"/>
</dbReference>
<evidence type="ECO:0000259" key="9">
    <source>
        <dbReference type="PROSITE" id="PS51330"/>
    </source>
</evidence>
<keyword evidence="4 8" id="KW-0554">One-carbon metabolism</keyword>
<evidence type="ECO:0000256" key="3">
    <source>
        <dbReference type="ARBA" id="ARBA00012856"/>
    </source>
</evidence>
<reference evidence="10 11" key="1">
    <citation type="submission" date="2016-10" db="EMBL/GenBank/DDBJ databases">
        <title>Comparative genomics of Bacillus thuringiensis reveals a path to pathogens against multiple invertebrate hosts.</title>
        <authorList>
            <person name="Zheng J."/>
            <person name="Gao Q."/>
            <person name="Liu H."/>
            <person name="Peng D."/>
            <person name="Ruan L."/>
            <person name="Sun M."/>
        </authorList>
    </citation>
    <scope>NUCLEOTIDE SEQUENCE [LARGE SCALE GENOMIC DNA]</scope>
    <source>
        <strain evidence="10">BGSC 4CA1</strain>
    </source>
</reference>
<dbReference type="PANTHER" id="PTHR48069">
    <property type="entry name" value="DIHYDROFOLATE REDUCTASE"/>
    <property type="match status" value="1"/>
</dbReference>
<keyword evidence="6 8" id="KW-0560">Oxidoreductase</keyword>
<dbReference type="Pfam" id="PF00186">
    <property type="entry name" value="DHFR_1"/>
    <property type="match status" value="1"/>
</dbReference>
<dbReference type="GO" id="GO:0070401">
    <property type="term" value="F:NADP+ binding"/>
    <property type="evidence" value="ECO:0007669"/>
    <property type="project" value="UniProtKB-ARBA"/>
</dbReference>
<feature type="domain" description="DHFR" evidence="9">
    <location>
        <begin position="2"/>
        <end position="159"/>
    </location>
</feature>
<dbReference type="GO" id="GO:0005829">
    <property type="term" value="C:cytosol"/>
    <property type="evidence" value="ECO:0007669"/>
    <property type="project" value="TreeGrafter"/>
</dbReference>
<name>A0A9X6IEV4_BACTU</name>
<dbReference type="Proteomes" id="UP000195129">
    <property type="component" value="Unassembled WGS sequence"/>
</dbReference>
<dbReference type="GO" id="GO:0046655">
    <property type="term" value="P:folic acid metabolic process"/>
    <property type="evidence" value="ECO:0007669"/>
    <property type="project" value="TreeGrafter"/>
</dbReference>
<dbReference type="SUPFAM" id="SSF53597">
    <property type="entry name" value="Dihydrofolate reductase-like"/>
    <property type="match status" value="1"/>
</dbReference>
<evidence type="ECO:0000313" key="11">
    <source>
        <dbReference type="Proteomes" id="UP000195129"/>
    </source>
</evidence>
<dbReference type="GO" id="GO:0004146">
    <property type="term" value="F:dihydrofolate reductase activity"/>
    <property type="evidence" value="ECO:0007669"/>
    <property type="project" value="UniProtKB-EC"/>
</dbReference>
<dbReference type="CDD" id="cd00209">
    <property type="entry name" value="DHFR"/>
    <property type="match status" value="1"/>
</dbReference>
<dbReference type="InterPro" id="IPR012259">
    <property type="entry name" value="DHFR"/>
</dbReference>
<dbReference type="AlphaFoldDB" id="A0A9X6IEV4"/>
<organism evidence="10 11">
    <name type="scientific">Bacillus thuringiensis serovar yosoo</name>
    <dbReference type="NCBI Taxonomy" id="180848"/>
    <lineage>
        <taxon>Bacteria</taxon>
        <taxon>Bacillati</taxon>
        <taxon>Bacillota</taxon>
        <taxon>Bacilli</taxon>
        <taxon>Bacillales</taxon>
        <taxon>Bacillaceae</taxon>
        <taxon>Bacillus</taxon>
        <taxon>Bacillus cereus group</taxon>
    </lineage>
</organism>
<keyword evidence="5 8" id="KW-0521">NADP</keyword>
<evidence type="ECO:0000256" key="2">
    <source>
        <dbReference type="ARBA" id="ARBA00009539"/>
    </source>
</evidence>
<accession>A0A9X6IEV4</accession>
<dbReference type="PANTHER" id="PTHR48069:SF3">
    <property type="entry name" value="DIHYDROFOLATE REDUCTASE"/>
    <property type="match status" value="1"/>
</dbReference>
<sequence length="162" mass="19023">MIISAMVAVGENNIIGKNNDIPWRLPNDWAYLRRITMGHSIILGRKNYESIGKPLDGRKNIILTKNKNYKAEGCHIAYSIEDALSKCEGEEVFILGGEEIYQQFLPYTQKLYITKIHATFEGDRYFPEIDFSLWKEIYTEKGIQNDKNPYEYYFHVFEKIRL</sequence>
<evidence type="ECO:0000313" key="10">
    <source>
        <dbReference type="EMBL" id="OTY56390.1"/>
    </source>
</evidence>
<gene>
    <name evidence="10" type="ORF">BK746_17485</name>
</gene>
<dbReference type="GO" id="GO:0046654">
    <property type="term" value="P:tetrahydrofolate biosynthetic process"/>
    <property type="evidence" value="ECO:0007669"/>
    <property type="project" value="InterPro"/>
</dbReference>
<dbReference type="PIRSF" id="PIRSF000194">
    <property type="entry name" value="DHFR"/>
    <property type="match status" value="1"/>
</dbReference>
<protein>
    <recommendedName>
        <fullName evidence="3 8">Dihydrofolate reductase</fullName>
        <ecNumber evidence="3 8">1.5.1.3</ecNumber>
    </recommendedName>
</protein>
<dbReference type="RefSeq" id="WP_087966743.1">
    <property type="nucleotide sequence ID" value="NZ_NFDN01000064.1"/>
</dbReference>
<dbReference type="Gene3D" id="3.40.430.10">
    <property type="entry name" value="Dihydrofolate Reductase, subunit A"/>
    <property type="match status" value="1"/>
</dbReference>
<evidence type="ECO:0000256" key="7">
    <source>
        <dbReference type="ARBA" id="ARBA00025067"/>
    </source>
</evidence>
<dbReference type="InterPro" id="IPR024072">
    <property type="entry name" value="DHFR-like_dom_sf"/>
</dbReference>
<dbReference type="GO" id="GO:0046452">
    <property type="term" value="P:dihydrofolate metabolic process"/>
    <property type="evidence" value="ECO:0007669"/>
    <property type="project" value="TreeGrafter"/>
</dbReference>
<dbReference type="PROSITE" id="PS51330">
    <property type="entry name" value="DHFR_2"/>
    <property type="match status" value="1"/>
</dbReference>
<evidence type="ECO:0000256" key="8">
    <source>
        <dbReference type="PIRNR" id="PIRNR000194"/>
    </source>
</evidence>
<evidence type="ECO:0000256" key="1">
    <source>
        <dbReference type="ARBA" id="ARBA00004903"/>
    </source>
</evidence>
<dbReference type="GO" id="GO:0006730">
    <property type="term" value="P:one-carbon metabolic process"/>
    <property type="evidence" value="ECO:0007669"/>
    <property type="project" value="UniProtKB-KW"/>
</dbReference>